<proteinExistence type="predicted"/>
<dbReference type="InterPro" id="IPR003099">
    <property type="entry name" value="Prephen_DH"/>
</dbReference>
<dbReference type="InterPro" id="IPR046826">
    <property type="entry name" value="PDH_N"/>
</dbReference>
<dbReference type="InterPro" id="IPR050812">
    <property type="entry name" value="Preph/Arog_dehydrog"/>
</dbReference>
<dbReference type="GO" id="GO:0004665">
    <property type="term" value="F:prephenate dehydrogenase (NADP+) activity"/>
    <property type="evidence" value="ECO:0007669"/>
    <property type="project" value="InterPro"/>
</dbReference>
<dbReference type="Pfam" id="PF02153">
    <property type="entry name" value="PDH_N"/>
    <property type="match status" value="1"/>
</dbReference>
<dbReference type="PANTHER" id="PTHR21363">
    <property type="entry name" value="PREPHENATE DEHYDROGENASE"/>
    <property type="match status" value="1"/>
</dbReference>
<evidence type="ECO:0000256" key="1">
    <source>
        <dbReference type="ARBA" id="ARBA00023002"/>
    </source>
</evidence>
<keyword evidence="1" id="KW-0560">Oxidoreductase</keyword>
<organism evidence="4">
    <name type="scientific">freshwater metagenome</name>
    <dbReference type="NCBI Taxonomy" id="449393"/>
    <lineage>
        <taxon>unclassified sequences</taxon>
        <taxon>metagenomes</taxon>
        <taxon>ecological metagenomes</taxon>
    </lineage>
</organism>
<dbReference type="Pfam" id="PF20463">
    <property type="entry name" value="PDH_C"/>
    <property type="match status" value="1"/>
</dbReference>
<dbReference type="AlphaFoldDB" id="A0A6J6EL44"/>
<reference evidence="4" key="1">
    <citation type="submission" date="2020-05" db="EMBL/GenBank/DDBJ databases">
        <authorList>
            <person name="Chiriac C."/>
            <person name="Salcher M."/>
            <person name="Ghai R."/>
            <person name="Kavagutti S V."/>
        </authorList>
    </citation>
    <scope>NUCLEOTIDE SEQUENCE</scope>
</reference>
<evidence type="ECO:0000313" key="4">
    <source>
        <dbReference type="EMBL" id="CAB4575183.1"/>
    </source>
</evidence>
<dbReference type="PANTHER" id="PTHR21363:SF0">
    <property type="entry name" value="PREPHENATE DEHYDROGENASE [NADP(+)]"/>
    <property type="match status" value="1"/>
</dbReference>
<dbReference type="GO" id="GO:0070403">
    <property type="term" value="F:NAD+ binding"/>
    <property type="evidence" value="ECO:0007669"/>
    <property type="project" value="InterPro"/>
</dbReference>
<feature type="domain" description="Prephenate/arogenate dehydrogenase" evidence="3">
    <location>
        <begin position="1"/>
        <end position="277"/>
    </location>
</feature>
<dbReference type="InterPro" id="IPR008927">
    <property type="entry name" value="6-PGluconate_DH-like_C_sf"/>
</dbReference>
<dbReference type="GO" id="GO:0008977">
    <property type="term" value="F:prephenate dehydrogenase (NAD+) activity"/>
    <property type="evidence" value="ECO:0007669"/>
    <property type="project" value="InterPro"/>
</dbReference>
<keyword evidence="2" id="KW-0175">Coiled coil</keyword>
<dbReference type="GO" id="GO:0006571">
    <property type="term" value="P:tyrosine biosynthetic process"/>
    <property type="evidence" value="ECO:0007669"/>
    <property type="project" value="InterPro"/>
</dbReference>
<dbReference type="SUPFAM" id="SSF51735">
    <property type="entry name" value="NAD(P)-binding Rossmann-fold domains"/>
    <property type="match status" value="1"/>
</dbReference>
<evidence type="ECO:0000259" key="3">
    <source>
        <dbReference type="PROSITE" id="PS51176"/>
    </source>
</evidence>
<dbReference type="InterPro" id="IPR046825">
    <property type="entry name" value="PDH_C"/>
</dbReference>
<sequence>MKISIVGLGLIGGSIAQGLKSKHQITGFDPDKNTQAVATKAGIKMANDLSTLVKDAELVIVAAPTKQSEETLKELKKINYTGIVTDICSVKASLLVAAQGLNYVGSHPMAGSNEAGFNSASKDLFKDAPWAISVVSETNKDALIEVINIISELGGFVVPVDPHEHDESVVLSSHLAHVVASAYAKSVGESEFAQLAQLLAGGSFRDLTRVTTSPAERTAEIVWPNRKSLSRVVENLGENLAKLQNLLDQGSQADIEKFLSSASSLRTISDATMAKVKNKQGNKVVSKADDLVSDFLKYSKSRVIASDFQITSNEVSYLVNEI</sequence>
<feature type="coiled-coil region" evidence="2">
    <location>
        <begin position="226"/>
        <end position="253"/>
    </location>
</feature>
<protein>
    <submittedName>
        <fullName evidence="4">Unannotated protein</fullName>
    </submittedName>
</protein>
<dbReference type="InterPro" id="IPR036291">
    <property type="entry name" value="NAD(P)-bd_dom_sf"/>
</dbReference>
<gene>
    <name evidence="4" type="ORF">UFOPK1740_00515</name>
</gene>
<accession>A0A6J6EL44</accession>
<dbReference type="Gene3D" id="1.10.3660.10">
    <property type="entry name" value="6-phosphogluconate dehydrogenase C-terminal like domain"/>
    <property type="match status" value="1"/>
</dbReference>
<dbReference type="PROSITE" id="PS51176">
    <property type="entry name" value="PDH_ADH"/>
    <property type="match status" value="1"/>
</dbReference>
<dbReference type="SUPFAM" id="SSF48179">
    <property type="entry name" value="6-phosphogluconate dehydrogenase C-terminal domain-like"/>
    <property type="match status" value="1"/>
</dbReference>
<dbReference type="Gene3D" id="3.40.50.720">
    <property type="entry name" value="NAD(P)-binding Rossmann-like Domain"/>
    <property type="match status" value="1"/>
</dbReference>
<name>A0A6J6EL44_9ZZZZ</name>
<evidence type="ECO:0000256" key="2">
    <source>
        <dbReference type="SAM" id="Coils"/>
    </source>
</evidence>
<dbReference type="EMBL" id="CAEZTU010000014">
    <property type="protein sequence ID" value="CAB4575183.1"/>
    <property type="molecule type" value="Genomic_DNA"/>
</dbReference>